<evidence type="ECO:0000256" key="10">
    <source>
        <dbReference type="RuleBase" id="RU363032"/>
    </source>
</evidence>
<dbReference type="Gene3D" id="1.10.3720.10">
    <property type="entry name" value="MetI-like"/>
    <property type="match status" value="1"/>
</dbReference>
<dbReference type="PROSITE" id="PS50928">
    <property type="entry name" value="ABC_TM1"/>
    <property type="match status" value="1"/>
</dbReference>
<sequence>MKQINFRKNEKITVGLILLLLCIFLAVLVPALSPWTSTEMHADIRSQGMSFAHPFGTDKFGRDLFVRVWCGVRISLCVGLASALLNGALGILYGAASGYAGKTADNILMRIADIVASVPSLLYVILIMMVLGANEVSILVGLCISGWIETARIVRGEVMRIKEREFVLASRLAGAGPLRIFLTHLLPNAAGPIVVSLTFLVPQAIFTEAFLSFMGVGIPAPGASLGTMIQAARSQIFVHPYQMLIPTAVLCILILSLNLIGAGLEAKIRRRREGM</sequence>
<evidence type="ECO:0000313" key="12">
    <source>
        <dbReference type="EMBL" id="PLT54755.1"/>
    </source>
</evidence>
<evidence type="ECO:0000256" key="9">
    <source>
        <dbReference type="ARBA" id="ARBA00024202"/>
    </source>
</evidence>
<name>A0A2N5NHP9_MEDGN</name>
<comment type="similarity">
    <text evidence="9">Belongs to the binding-protein-dependent transport system permease family. OppBC subfamily.</text>
</comment>
<evidence type="ECO:0000256" key="2">
    <source>
        <dbReference type="ARBA" id="ARBA00022448"/>
    </source>
</evidence>
<dbReference type="GO" id="GO:0015833">
    <property type="term" value="P:peptide transport"/>
    <property type="evidence" value="ECO:0007669"/>
    <property type="project" value="UniProtKB-KW"/>
</dbReference>
<dbReference type="SUPFAM" id="SSF161098">
    <property type="entry name" value="MetI-like"/>
    <property type="match status" value="1"/>
</dbReference>
<evidence type="ECO:0000313" key="14">
    <source>
        <dbReference type="EMBL" id="PLT88725.1"/>
    </source>
</evidence>
<dbReference type="Proteomes" id="UP000234849">
    <property type="component" value="Unassembled WGS sequence"/>
</dbReference>
<dbReference type="GO" id="GO:0005886">
    <property type="term" value="C:plasma membrane"/>
    <property type="evidence" value="ECO:0007669"/>
    <property type="project" value="UniProtKB-SubCell"/>
</dbReference>
<feature type="transmembrane region" description="Helical" evidence="10">
    <location>
        <begin position="12"/>
        <end position="32"/>
    </location>
</feature>
<dbReference type="InterPro" id="IPR035906">
    <property type="entry name" value="MetI-like_sf"/>
</dbReference>
<dbReference type="EMBL" id="NIHM01000011">
    <property type="protein sequence ID" value="PLT54755.1"/>
    <property type="molecule type" value="Genomic_DNA"/>
</dbReference>
<evidence type="ECO:0000259" key="11">
    <source>
        <dbReference type="PROSITE" id="PS50928"/>
    </source>
</evidence>
<reference evidence="15 16" key="1">
    <citation type="journal article" date="2017" name="Genome Med.">
        <title>A novel Ruminococcus gnavus clade enriched in inflammatory bowel disease patients.</title>
        <authorList>
            <person name="Hall A.B."/>
            <person name="Yassour M."/>
            <person name="Sauk J."/>
            <person name="Garner A."/>
            <person name="Jiang X."/>
            <person name="Arthur T."/>
            <person name="Lagoudas G.K."/>
            <person name="Vatanen T."/>
            <person name="Fornelos N."/>
            <person name="Wilson R."/>
            <person name="Bertha M."/>
            <person name="Cohen M."/>
            <person name="Garber J."/>
            <person name="Khalili H."/>
            <person name="Gevers D."/>
            <person name="Ananthakrishnan A.N."/>
            <person name="Kugathasan S."/>
            <person name="Lander E.S."/>
            <person name="Blainey P."/>
            <person name="Vlamakis H."/>
            <person name="Xavier R.J."/>
            <person name="Huttenhower C."/>
        </authorList>
    </citation>
    <scope>NUCLEOTIDE SEQUENCE [LARGE SCALE GENOMIC DNA]</scope>
    <source>
        <strain evidence="12 16">RJX1118</strain>
        <strain evidence="13 17">RJX1124</strain>
        <strain evidence="14 15">RJX1128</strain>
    </source>
</reference>
<evidence type="ECO:0000313" key="16">
    <source>
        <dbReference type="Proteomes" id="UP000234849"/>
    </source>
</evidence>
<proteinExistence type="inferred from homology"/>
<dbReference type="Proteomes" id="UP000234891">
    <property type="component" value="Unassembled WGS sequence"/>
</dbReference>
<evidence type="ECO:0000256" key="7">
    <source>
        <dbReference type="ARBA" id="ARBA00022989"/>
    </source>
</evidence>
<evidence type="ECO:0000256" key="4">
    <source>
        <dbReference type="ARBA" id="ARBA00022692"/>
    </source>
</evidence>
<feature type="transmembrane region" description="Helical" evidence="10">
    <location>
        <begin position="72"/>
        <end position="95"/>
    </location>
</feature>
<dbReference type="Pfam" id="PF00528">
    <property type="entry name" value="BPD_transp_1"/>
    <property type="match status" value="1"/>
</dbReference>
<dbReference type="EMBL" id="NIHS01000002">
    <property type="protein sequence ID" value="PLT74845.1"/>
    <property type="molecule type" value="Genomic_DNA"/>
</dbReference>
<dbReference type="InterPro" id="IPR050366">
    <property type="entry name" value="BP-dependent_transpt_permease"/>
</dbReference>
<dbReference type="PANTHER" id="PTHR43386">
    <property type="entry name" value="OLIGOPEPTIDE TRANSPORT SYSTEM PERMEASE PROTEIN APPC"/>
    <property type="match status" value="1"/>
</dbReference>
<protein>
    <submittedName>
        <fullName evidence="12">Peptide ABC transporter permease</fullName>
    </submittedName>
</protein>
<evidence type="ECO:0000313" key="13">
    <source>
        <dbReference type="EMBL" id="PLT74845.1"/>
    </source>
</evidence>
<accession>A0A2N5NHP9</accession>
<keyword evidence="5" id="KW-0571">Peptide transport</keyword>
<comment type="subcellular location">
    <subcellularLocation>
        <location evidence="1 10">Cell membrane</location>
        <topology evidence="1 10">Multi-pass membrane protein</topology>
    </subcellularLocation>
</comment>
<keyword evidence="4 10" id="KW-0812">Transmembrane</keyword>
<evidence type="ECO:0000256" key="1">
    <source>
        <dbReference type="ARBA" id="ARBA00004651"/>
    </source>
</evidence>
<feature type="transmembrane region" description="Helical" evidence="10">
    <location>
        <begin position="107"/>
        <end position="130"/>
    </location>
</feature>
<evidence type="ECO:0000256" key="3">
    <source>
        <dbReference type="ARBA" id="ARBA00022475"/>
    </source>
</evidence>
<feature type="transmembrane region" description="Helical" evidence="10">
    <location>
        <begin position="243"/>
        <end position="264"/>
    </location>
</feature>
<organism evidence="12 16">
    <name type="scientific">Mediterraneibacter gnavus</name>
    <name type="common">Ruminococcus gnavus</name>
    <dbReference type="NCBI Taxonomy" id="33038"/>
    <lineage>
        <taxon>Bacteria</taxon>
        <taxon>Bacillati</taxon>
        <taxon>Bacillota</taxon>
        <taxon>Clostridia</taxon>
        <taxon>Lachnospirales</taxon>
        <taxon>Lachnospiraceae</taxon>
        <taxon>Mediterraneibacter</taxon>
    </lineage>
</organism>
<keyword evidence="8 10" id="KW-0472">Membrane</keyword>
<dbReference type="PANTHER" id="PTHR43386:SF24">
    <property type="entry name" value="OLIGOPEPTIDE TRANSPORT SYSTEM PERMEASE PROTEIN AMID"/>
    <property type="match status" value="1"/>
</dbReference>
<feature type="transmembrane region" description="Helical" evidence="10">
    <location>
        <begin position="185"/>
        <end position="206"/>
    </location>
</feature>
<feature type="domain" description="ABC transmembrane type-1" evidence="11">
    <location>
        <begin position="72"/>
        <end position="261"/>
    </location>
</feature>
<dbReference type="GO" id="GO:0055085">
    <property type="term" value="P:transmembrane transport"/>
    <property type="evidence" value="ECO:0007669"/>
    <property type="project" value="InterPro"/>
</dbReference>
<dbReference type="RefSeq" id="WP_101870024.1">
    <property type="nucleotide sequence ID" value="NZ_CAXSWW010000005.1"/>
</dbReference>
<keyword evidence="6" id="KW-0653">Protein transport</keyword>
<evidence type="ECO:0000313" key="17">
    <source>
        <dbReference type="Proteomes" id="UP000234891"/>
    </source>
</evidence>
<evidence type="ECO:0000256" key="6">
    <source>
        <dbReference type="ARBA" id="ARBA00022927"/>
    </source>
</evidence>
<dbReference type="EMBL" id="NIHW01000004">
    <property type="protein sequence ID" value="PLT88725.1"/>
    <property type="molecule type" value="Genomic_DNA"/>
</dbReference>
<keyword evidence="2 10" id="KW-0813">Transport</keyword>
<dbReference type="AlphaFoldDB" id="A0A2N5NHP9"/>
<keyword evidence="3" id="KW-1003">Cell membrane</keyword>
<dbReference type="CDD" id="cd06261">
    <property type="entry name" value="TM_PBP2"/>
    <property type="match status" value="1"/>
</dbReference>
<evidence type="ECO:0000256" key="5">
    <source>
        <dbReference type="ARBA" id="ARBA00022856"/>
    </source>
</evidence>
<dbReference type="InterPro" id="IPR000515">
    <property type="entry name" value="MetI-like"/>
</dbReference>
<dbReference type="Proteomes" id="UP000234840">
    <property type="component" value="Unassembled WGS sequence"/>
</dbReference>
<evidence type="ECO:0000313" key="15">
    <source>
        <dbReference type="Proteomes" id="UP000234840"/>
    </source>
</evidence>
<keyword evidence="7 10" id="KW-1133">Transmembrane helix</keyword>
<dbReference type="GO" id="GO:0015031">
    <property type="term" value="P:protein transport"/>
    <property type="evidence" value="ECO:0007669"/>
    <property type="project" value="UniProtKB-KW"/>
</dbReference>
<gene>
    <name evidence="12" type="ORF">CDL18_09300</name>
    <name evidence="14" type="ORF">CDL20_02840</name>
    <name evidence="13" type="ORF">CDL26_01910</name>
</gene>
<evidence type="ECO:0000256" key="8">
    <source>
        <dbReference type="ARBA" id="ARBA00023136"/>
    </source>
</evidence>
<comment type="caution">
    <text evidence="12">The sequence shown here is derived from an EMBL/GenBank/DDBJ whole genome shotgun (WGS) entry which is preliminary data.</text>
</comment>